<feature type="region of interest" description="Disordered" evidence="1">
    <location>
        <begin position="305"/>
        <end position="324"/>
    </location>
</feature>
<feature type="transmembrane region" description="Helical" evidence="2">
    <location>
        <begin position="69"/>
        <end position="87"/>
    </location>
</feature>
<feature type="compositionally biased region" description="Low complexity" evidence="1">
    <location>
        <begin position="30"/>
        <end position="44"/>
    </location>
</feature>
<sequence length="1207" mass="130751">MSMTGSLMGYENNNDVNQAKCKKPLKPLPVVSSISSSGVTTSTSKSKRARKSTRKDSCIRGHVNSLWSVWYGILAVAFQAYIAMRYARRFAAYLSLPWPADAPPPKIELYACLVLAGTGVVLLPVLLGAAFLKLGNLANDGIKLGRHLSACSRDPPSSLLTNNNSLVNNLWRHGGPTAAFVHLCTAMCFLLPSLLMEARLIHAGFLPKDAIWRTDLDWMVIHRDRLVLLSFMNPIGNLSTMTGPVTPQPFVTSEEGINESLDELTTPTPSLTNMALPDAVETRIGEATTRFSTVLHPIVTDPSLSRTTLTPSTIPSKTTTSTEAISTTPKMTLLPKNSTVRRPTMRTITRNGNSKGRSKAKNLTRLSTTAKPVRAVSGNMTAQSMSLTMNSLADLDHPENLNLELQTAESYGPITLEYLNYAAALGVYSVRYPAVFWSCNKALGTIFSLQLVVNSAQSLLAYAGMSVLYKVQVVGALKVLPHLRHRTVPTTSTISTIFGDSYFLLDPPVTLVLFALLSFLVLCSSMVMYFYAHGRFTAFLNQERERRVILSKDGREGNDWVYLPHCAAFVVFLAIVICGAPLLYDYTVVYRGSLDGAILACIIGMILHLLLWLLLWIFLIVKQRWTFKLRVTIGRATVRSARSVKLVTDVDLLSARDDDDGTNAPLLVVGNGRTYTIADTSPKRAIMSVIQKAAMERKARSQGGNVDGVDGESTADGDEQIYWLRPKLRPSPTQSPSDTGGAPTSDKSWLNKKLKHKVTFNDLPSTSGSRDGIPKFRNLLECVNDDQVTYYANANRDLQPSEGDPSPLLTPDPLPDPAEEPLPLPPPTPTCAPTTDIVTAPLTTNAQMNGGQTPRCLRRADSGMPHDELTPRSDSSNSPPLDAVGNGGGAGSVTGHSNTSSNSETSSGVHSNASNASNVSHSSSQRRATSVDDLTGEPREEPREQWRSCSLQRGAQPPTANTTFSPPSSRPGTSQSFSSPQYVNHVPPYSNAVGNEIGAGCPAVILENPNEATVVIRRKLSRTKLTDPLNPNEEPFGRSTNMRMTSFTESNDIRIQASSATLPHYPTQPIVTYPHCSTMPLPHASHSVAAANMSGGSTGSCGSVPRHTFVPPQVHTTMPAHTTLPSHHNGVRLLHGTAVAPGNPFVKRFPPVQLHTQPWALPGHHTFPQMPQGNNKLTATAQIRQSDRDSANFSMASSGDSDTCLPH</sequence>
<evidence type="ECO:0000313" key="4">
    <source>
        <dbReference type="RefSeq" id="XP_011645671.1"/>
    </source>
</evidence>
<keyword evidence="2" id="KW-0472">Membrane</keyword>
<proteinExistence type="predicted"/>
<dbReference type="KEGG" id="pbar:105432517"/>
<dbReference type="AlphaFoldDB" id="A0A6I9WPQ4"/>
<keyword evidence="2" id="KW-0812">Transmembrane</keyword>
<feature type="region of interest" description="Disordered" evidence="1">
    <location>
        <begin position="725"/>
        <end position="750"/>
    </location>
</feature>
<evidence type="ECO:0000256" key="2">
    <source>
        <dbReference type="SAM" id="Phobius"/>
    </source>
</evidence>
<dbReference type="OrthoDB" id="10033661at2759"/>
<feature type="transmembrane region" description="Helical" evidence="2">
    <location>
        <begin position="560"/>
        <end position="584"/>
    </location>
</feature>
<dbReference type="GeneID" id="105432517"/>
<evidence type="ECO:0000256" key="1">
    <source>
        <dbReference type="SAM" id="MobiDB-lite"/>
    </source>
</evidence>
<accession>A0A6I9WPQ4</accession>
<gene>
    <name evidence="4" type="primary">LOC105432517</name>
</gene>
<keyword evidence="3" id="KW-1185">Reference proteome</keyword>
<organism evidence="3 4">
    <name type="scientific">Pogonomyrmex barbatus</name>
    <name type="common">red harvester ant</name>
    <dbReference type="NCBI Taxonomy" id="144034"/>
    <lineage>
        <taxon>Eukaryota</taxon>
        <taxon>Metazoa</taxon>
        <taxon>Ecdysozoa</taxon>
        <taxon>Arthropoda</taxon>
        <taxon>Hexapoda</taxon>
        <taxon>Insecta</taxon>
        <taxon>Pterygota</taxon>
        <taxon>Neoptera</taxon>
        <taxon>Endopterygota</taxon>
        <taxon>Hymenoptera</taxon>
        <taxon>Apocrita</taxon>
        <taxon>Aculeata</taxon>
        <taxon>Formicoidea</taxon>
        <taxon>Formicidae</taxon>
        <taxon>Myrmicinae</taxon>
        <taxon>Pogonomyrmex</taxon>
    </lineage>
</organism>
<feature type="compositionally biased region" description="Basic and acidic residues" evidence="1">
    <location>
        <begin position="936"/>
        <end position="946"/>
    </location>
</feature>
<feature type="transmembrane region" description="Helical" evidence="2">
    <location>
        <begin position="596"/>
        <end position="621"/>
    </location>
</feature>
<protein>
    <submittedName>
        <fullName evidence="4">Protein tincar</fullName>
    </submittedName>
</protein>
<feature type="compositionally biased region" description="Pro residues" evidence="1">
    <location>
        <begin position="808"/>
        <end position="830"/>
    </location>
</feature>
<keyword evidence="2" id="KW-1133">Transmembrane helix</keyword>
<dbReference type="PANTHER" id="PTHR21579">
    <property type="entry name" value="PROTEIN TINCAR"/>
    <property type="match status" value="1"/>
</dbReference>
<feature type="region of interest" description="Disordered" evidence="1">
    <location>
        <begin position="30"/>
        <end position="54"/>
    </location>
</feature>
<feature type="compositionally biased region" description="Low complexity" evidence="1">
    <location>
        <begin position="893"/>
        <end position="923"/>
    </location>
</feature>
<feature type="region of interest" description="Disordered" evidence="1">
    <location>
        <begin position="796"/>
        <end position="982"/>
    </location>
</feature>
<dbReference type="RefSeq" id="XP_011645671.1">
    <property type="nucleotide sequence ID" value="XM_011647369.1"/>
</dbReference>
<evidence type="ECO:0000313" key="3">
    <source>
        <dbReference type="Proteomes" id="UP000504615"/>
    </source>
</evidence>
<name>A0A6I9WPQ4_9HYME</name>
<dbReference type="CTD" id="42148"/>
<feature type="compositionally biased region" description="Polar residues" evidence="1">
    <location>
        <begin position="947"/>
        <end position="982"/>
    </location>
</feature>
<feature type="transmembrane region" description="Helical" evidence="2">
    <location>
        <begin position="107"/>
        <end position="132"/>
    </location>
</feature>
<dbReference type="PANTHER" id="PTHR21579:SF20">
    <property type="entry name" value="PROTEIN TINCAR"/>
    <property type="match status" value="1"/>
</dbReference>
<feature type="transmembrane region" description="Helical" evidence="2">
    <location>
        <begin position="511"/>
        <end position="532"/>
    </location>
</feature>
<reference evidence="4" key="1">
    <citation type="submission" date="2025-08" db="UniProtKB">
        <authorList>
            <consortium name="RefSeq"/>
        </authorList>
    </citation>
    <scope>IDENTIFICATION</scope>
</reference>
<dbReference type="Proteomes" id="UP000504615">
    <property type="component" value="Unplaced"/>
</dbReference>
<dbReference type="InterPro" id="IPR053291">
    <property type="entry name" value="Ommatidial_diff-associated"/>
</dbReference>
<feature type="compositionally biased region" description="Polar residues" evidence="1">
    <location>
        <begin position="841"/>
        <end position="852"/>
    </location>
</feature>
<feature type="compositionally biased region" description="Basic and acidic residues" evidence="1">
    <location>
        <begin position="858"/>
        <end position="871"/>
    </location>
</feature>